<name>A0A7L4HEN6_PODST</name>
<comment type="caution">
    <text evidence="3">The sequence shown here is derived from an EMBL/GenBank/DDBJ whole genome shotgun (WGS) entry which is preliminary data.</text>
</comment>
<sequence>GSQLPCFRGGSNTVRLLKDRFHMNCTEEQLRTLVDVMVEQSRDSITTRLYDNYQYYSNGIL</sequence>
<reference evidence="3 4" key="1">
    <citation type="submission" date="2020-02" db="EMBL/GenBank/DDBJ databases">
        <title>Bird 10,000 Genomes (B10K) Project - Family phase.</title>
        <authorList>
            <person name="Zhang G."/>
        </authorList>
    </citation>
    <scope>NUCLEOTIDE SEQUENCE [LARGE SCALE GENOMIC DNA]</scope>
    <source>
        <strain evidence="3">B10K-DU-001-40</strain>
        <tissue evidence="3">Muscle</tissue>
    </source>
</reference>
<dbReference type="InterPro" id="IPR036940">
    <property type="entry name" value="PI3/4_kinase_cat_sf"/>
</dbReference>
<keyword evidence="4" id="KW-1185">Reference proteome</keyword>
<dbReference type="GO" id="GO:0046854">
    <property type="term" value="P:phosphatidylinositol phosphate biosynthetic process"/>
    <property type="evidence" value="ECO:0007669"/>
    <property type="project" value="InterPro"/>
</dbReference>
<dbReference type="GO" id="GO:0004430">
    <property type="term" value="F:1-phosphatidylinositol 4-kinase activity"/>
    <property type="evidence" value="ECO:0007669"/>
    <property type="project" value="TreeGrafter"/>
</dbReference>
<evidence type="ECO:0000256" key="2">
    <source>
        <dbReference type="ARBA" id="ARBA00022777"/>
    </source>
</evidence>
<evidence type="ECO:0000313" key="4">
    <source>
        <dbReference type="Proteomes" id="UP000584326"/>
    </source>
</evidence>
<dbReference type="GO" id="GO:0048015">
    <property type="term" value="P:phosphatidylinositol-mediated signaling"/>
    <property type="evidence" value="ECO:0007669"/>
    <property type="project" value="TreeGrafter"/>
</dbReference>
<accession>A0A7L4HEN6</accession>
<dbReference type="EMBL" id="VZTK01125352">
    <property type="protein sequence ID" value="NXX23999.1"/>
    <property type="molecule type" value="Genomic_DNA"/>
</dbReference>
<feature type="non-terminal residue" evidence="3">
    <location>
        <position position="1"/>
    </location>
</feature>
<proteinExistence type="predicted"/>
<keyword evidence="1" id="KW-0808">Transferase</keyword>
<dbReference type="Proteomes" id="UP000584326">
    <property type="component" value="Unassembled WGS sequence"/>
</dbReference>
<protein>
    <submittedName>
        <fullName evidence="3">PI4KB kinase</fullName>
    </submittedName>
</protein>
<dbReference type="GO" id="GO:0005737">
    <property type="term" value="C:cytoplasm"/>
    <property type="evidence" value="ECO:0007669"/>
    <property type="project" value="TreeGrafter"/>
</dbReference>
<dbReference type="AlphaFoldDB" id="A0A7L4HEN6"/>
<dbReference type="GO" id="GO:0016020">
    <property type="term" value="C:membrane"/>
    <property type="evidence" value="ECO:0007669"/>
    <property type="project" value="TreeGrafter"/>
</dbReference>
<evidence type="ECO:0000256" key="1">
    <source>
        <dbReference type="ARBA" id="ARBA00022679"/>
    </source>
</evidence>
<dbReference type="InterPro" id="IPR015433">
    <property type="entry name" value="PI3/4_kinase"/>
</dbReference>
<dbReference type="Gene3D" id="1.10.1070.11">
    <property type="entry name" value="Phosphatidylinositol 3-/4-kinase, catalytic domain"/>
    <property type="match status" value="1"/>
</dbReference>
<feature type="non-terminal residue" evidence="3">
    <location>
        <position position="61"/>
    </location>
</feature>
<organism evidence="3 4">
    <name type="scientific">Podargus strigoides</name>
    <name type="common">Tawny frogmouth</name>
    <name type="synonym">Caprimulgus strigoides</name>
    <dbReference type="NCBI Taxonomy" id="8905"/>
    <lineage>
        <taxon>Eukaryota</taxon>
        <taxon>Metazoa</taxon>
        <taxon>Chordata</taxon>
        <taxon>Craniata</taxon>
        <taxon>Vertebrata</taxon>
        <taxon>Euteleostomi</taxon>
        <taxon>Archelosauria</taxon>
        <taxon>Archosauria</taxon>
        <taxon>Dinosauria</taxon>
        <taxon>Saurischia</taxon>
        <taxon>Theropoda</taxon>
        <taxon>Coelurosauria</taxon>
        <taxon>Aves</taxon>
        <taxon>Neognathae</taxon>
        <taxon>Neoaves</taxon>
        <taxon>Strisores</taxon>
        <taxon>Caprimulgiformes</taxon>
        <taxon>Podargidae</taxon>
        <taxon>Podargus</taxon>
    </lineage>
</organism>
<dbReference type="PANTHER" id="PTHR10048:SF22">
    <property type="entry name" value="PHOSPHATIDYLINOSITOL 4-KINASE BETA"/>
    <property type="match status" value="1"/>
</dbReference>
<gene>
    <name evidence="3" type="primary">Pi4kb_2</name>
    <name evidence="3" type="ORF">PODSTR_R15710</name>
</gene>
<evidence type="ECO:0000313" key="3">
    <source>
        <dbReference type="EMBL" id="NXX23999.1"/>
    </source>
</evidence>
<dbReference type="OrthoDB" id="10264149at2759"/>
<keyword evidence="2 3" id="KW-0418">Kinase</keyword>
<dbReference type="PANTHER" id="PTHR10048">
    <property type="entry name" value="PHOSPHATIDYLINOSITOL KINASE"/>
    <property type="match status" value="1"/>
</dbReference>